<dbReference type="AlphaFoldDB" id="A0A2T0MD33"/>
<sequence>MISKTLLPAIALLISISAFGQKKMDATKMAEYQTNLMKSELNLDEEQLTKVEEVNVRYSKKTADLMNKEGSMFGKMGDMKKIKKAKNQELERILSEEQMEKFEDELEPQMRKTMRKKMSEE</sequence>
<evidence type="ECO:0000256" key="2">
    <source>
        <dbReference type="SAM" id="SignalP"/>
    </source>
</evidence>
<name>A0A2T0MD33_9FLAO</name>
<protein>
    <recommendedName>
        <fullName evidence="5">LTXXQ motif family protein</fullName>
    </recommendedName>
</protein>
<keyword evidence="4" id="KW-1185">Reference proteome</keyword>
<accession>A0A2T0MD33</accession>
<feature type="chain" id="PRO_5015530731" description="LTXXQ motif family protein" evidence="2">
    <location>
        <begin position="21"/>
        <end position="121"/>
    </location>
</feature>
<dbReference type="Proteomes" id="UP000237640">
    <property type="component" value="Unassembled WGS sequence"/>
</dbReference>
<evidence type="ECO:0000313" key="4">
    <source>
        <dbReference type="Proteomes" id="UP000237640"/>
    </source>
</evidence>
<feature type="region of interest" description="Disordered" evidence="1">
    <location>
        <begin position="95"/>
        <end position="121"/>
    </location>
</feature>
<organism evidence="3 4">
    <name type="scientific">Flagellimonas meridianipacifica</name>
    <dbReference type="NCBI Taxonomy" id="1080225"/>
    <lineage>
        <taxon>Bacteria</taxon>
        <taxon>Pseudomonadati</taxon>
        <taxon>Bacteroidota</taxon>
        <taxon>Flavobacteriia</taxon>
        <taxon>Flavobacteriales</taxon>
        <taxon>Flavobacteriaceae</taxon>
        <taxon>Flagellimonas</taxon>
    </lineage>
</organism>
<proteinExistence type="predicted"/>
<reference evidence="3 4" key="1">
    <citation type="submission" date="2018-03" db="EMBL/GenBank/DDBJ databases">
        <title>Genomic Encyclopedia of Archaeal and Bacterial Type Strains, Phase II (KMG-II): from individual species to whole genera.</title>
        <authorList>
            <person name="Goeker M."/>
        </authorList>
    </citation>
    <scope>NUCLEOTIDE SEQUENCE [LARGE SCALE GENOMIC DNA]</scope>
    <source>
        <strain evidence="3 4">DSM 25027</strain>
    </source>
</reference>
<keyword evidence="2" id="KW-0732">Signal</keyword>
<comment type="caution">
    <text evidence="3">The sequence shown here is derived from an EMBL/GenBank/DDBJ whole genome shotgun (WGS) entry which is preliminary data.</text>
</comment>
<feature type="signal peptide" evidence="2">
    <location>
        <begin position="1"/>
        <end position="20"/>
    </location>
</feature>
<feature type="compositionally biased region" description="Basic residues" evidence="1">
    <location>
        <begin position="112"/>
        <end position="121"/>
    </location>
</feature>
<gene>
    <name evidence="3" type="ORF">CLV81_3806</name>
</gene>
<dbReference type="EMBL" id="PVYX01000002">
    <property type="protein sequence ID" value="PRX55394.1"/>
    <property type="molecule type" value="Genomic_DNA"/>
</dbReference>
<evidence type="ECO:0008006" key="5">
    <source>
        <dbReference type="Google" id="ProtNLM"/>
    </source>
</evidence>
<evidence type="ECO:0000256" key="1">
    <source>
        <dbReference type="SAM" id="MobiDB-lite"/>
    </source>
</evidence>
<evidence type="ECO:0000313" key="3">
    <source>
        <dbReference type="EMBL" id="PRX55394.1"/>
    </source>
</evidence>